<feature type="region of interest" description="Disordered" evidence="10">
    <location>
        <begin position="1730"/>
        <end position="1843"/>
    </location>
</feature>
<evidence type="ECO:0000256" key="2">
    <source>
        <dbReference type="ARBA" id="ARBA00022448"/>
    </source>
</evidence>
<evidence type="ECO:0000256" key="7">
    <source>
        <dbReference type="ARBA" id="ARBA00023242"/>
    </source>
</evidence>
<keyword evidence="2" id="KW-0813">Transport</keyword>
<protein>
    <recommendedName>
        <fullName evidence="9">Nucleoporin NUP188</fullName>
    </recommendedName>
</protein>
<feature type="region of interest" description="Disordered" evidence="10">
    <location>
        <begin position="1606"/>
        <end position="1631"/>
    </location>
</feature>
<accession>A0A1I8PXZ0</accession>
<evidence type="ECO:0000256" key="9">
    <source>
        <dbReference type="ARBA" id="ARBA00040174"/>
    </source>
</evidence>
<organism evidence="13 14">
    <name type="scientific">Stomoxys calcitrans</name>
    <name type="common">Stable fly</name>
    <name type="synonym">Conops calcitrans</name>
    <dbReference type="NCBI Taxonomy" id="35570"/>
    <lineage>
        <taxon>Eukaryota</taxon>
        <taxon>Metazoa</taxon>
        <taxon>Ecdysozoa</taxon>
        <taxon>Arthropoda</taxon>
        <taxon>Hexapoda</taxon>
        <taxon>Insecta</taxon>
        <taxon>Pterygota</taxon>
        <taxon>Neoptera</taxon>
        <taxon>Endopterygota</taxon>
        <taxon>Diptera</taxon>
        <taxon>Brachycera</taxon>
        <taxon>Muscomorpha</taxon>
        <taxon>Muscoidea</taxon>
        <taxon>Muscidae</taxon>
        <taxon>Stomoxys</taxon>
    </lineage>
</organism>
<feature type="compositionally biased region" description="Polar residues" evidence="10">
    <location>
        <begin position="1743"/>
        <end position="1760"/>
    </location>
</feature>
<keyword evidence="14" id="KW-1185">Reference proteome</keyword>
<evidence type="ECO:0000259" key="12">
    <source>
        <dbReference type="Pfam" id="PF21093"/>
    </source>
</evidence>
<evidence type="ECO:0000313" key="14">
    <source>
        <dbReference type="Proteomes" id="UP000095300"/>
    </source>
</evidence>
<evidence type="ECO:0000256" key="1">
    <source>
        <dbReference type="ARBA" id="ARBA00004567"/>
    </source>
</evidence>
<comment type="subcellular location">
    <subcellularLocation>
        <location evidence="1">Nucleus</location>
        <location evidence="1">Nuclear pore complex</location>
    </subcellularLocation>
</comment>
<dbReference type="Proteomes" id="UP000095300">
    <property type="component" value="Unassembled WGS sequence"/>
</dbReference>
<keyword evidence="4" id="KW-0653">Protein transport</keyword>
<feature type="compositionally biased region" description="Low complexity" evidence="10">
    <location>
        <begin position="1812"/>
        <end position="1829"/>
    </location>
</feature>
<evidence type="ECO:0000259" key="11">
    <source>
        <dbReference type="Pfam" id="PF10487"/>
    </source>
</evidence>
<reference evidence="13" key="1">
    <citation type="submission" date="2020-05" db="UniProtKB">
        <authorList>
            <consortium name="EnsemblMetazoa"/>
        </authorList>
    </citation>
    <scope>IDENTIFICATION</scope>
    <source>
        <strain evidence="13">USDA</strain>
    </source>
</reference>
<dbReference type="STRING" id="35570.A0A1I8PXZ0"/>
<keyword evidence="5" id="KW-0811">Translocation</keyword>
<dbReference type="PANTHER" id="PTHR31431">
    <property type="entry name" value="NUCLEOPORIN NUP188 HOMOLOG"/>
    <property type="match status" value="1"/>
</dbReference>
<feature type="domain" description="Nucleoporin Nup188 N-terminal" evidence="11">
    <location>
        <begin position="32"/>
        <end position="479"/>
    </location>
</feature>
<dbReference type="InterPro" id="IPR044840">
    <property type="entry name" value="Nup188"/>
</dbReference>
<dbReference type="GO" id="GO:0006405">
    <property type="term" value="P:RNA export from nucleus"/>
    <property type="evidence" value="ECO:0007669"/>
    <property type="project" value="TreeGrafter"/>
</dbReference>
<evidence type="ECO:0000256" key="4">
    <source>
        <dbReference type="ARBA" id="ARBA00022927"/>
    </source>
</evidence>
<keyword evidence="3" id="KW-0509">mRNA transport</keyword>
<dbReference type="Pfam" id="PF10487">
    <property type="entry name" value="Nup188_N"/>
    <property type="match status" value="1"/>
</dbReference>
<dbReference type="InterPro" id="IPR018864">
    <property type="entry name" value="Nucleoporin_Nup188_N"/>
</dbReference>
<dbReference type="Pfam" id="PF21093">
    <property type="entry name" value="Nup188_N-subdom_III"/>
    <property type="match status" value="1"/>
</dbReference>
<keyword evidence="7" id="KW-0539">Nucleus</keyword>
<name>A0A1I8PXZ0_STOCA</name>
<dbReference type="OrthoDB" id="102511at2759"/>
<evidence type="ECO:0000313" key="13">
    <source>
        <dbReference type="EnsemblMetazoa" id="SCAU012108-PA"/>
    </source>
</evidence>
<dbReference type="GO" id="GO:0051028">
    <property type="term" value="P:mRNA transport"/>
    <property type="evidence" value="ECO:0007669"/>
    <property type="project" value="UniProtKB-KW"/>
</dbReference>
<evidence type="ECO:0000256" key="3">
    <source>
        <dbReference type="ARBA" id="ARBA00022816"/>
    </source>
</evidence>
<dbReference type="InterPro" id="IPR048883">
    <property type="entry name" value="Nup188_N-subdom_III"/>
</dbReference>
<dbReference type="GO" id="GO:0017056">
    <property type="term" value="F:structural constituent of nuclear pore"/>
    <property type="evidence" value="ECO:0007669"/>
    <property type="project" value="InterPro"/>
</dbReference>
<dbReference type="GO" id="GO:0044611">
    <property type="term" value="C:nuclear pore inner ring"/>
    <property type="evidence" value="ECO:0007669"/>
    <property type="project" value="TreeGrafter"/>
</dbReference>
<dbReference type="PANTHER" id="PTHR31431:SF1">
    <property type="entry name" value="NUCLEOPORIN NUP188"/>
    <property type="match status" value="1"/>
</dbReference>
<dbReference type="KEGG" id="scac:106085195"/>
<evidence type="ECO:0000256" key="6">
    <source>
        <dbReference type="ARBA" id="ARBA00023132"/>
    </source>
</evidence>
<gene>
    <name evidence="13" type="primary">106085195</name>
</gene>
<evidence type="ECO:0000256" key="8">
    <source>
        <dbReference type="ARBA" id="ARBA00038387"/>
    </source>
</evidence>
<proteinExistence type="inferred from homology"/>
<sequence length="1908" mass="220060">MANSAKNVITDWKRLWQLVSGIHYETPENTVLEELTNVRQELRDGLLQFKTFNDSKTNLEKLLAEKKQEKLLPFTLRLQELLDLESVQCWEILCFYLANEYRGSASSLTNLISTENNMTQLLDDIWGYYTLERMIVLKIVKNLLIFYRVPNHPYHNEYKEIVNKIGMDKLRESYIKQLEHLVNEVPPQKLTNREFFNYQAKLINWSERNAREIIEVSHIILLLCDHKHFSIGEIKSLFNCFKQHSFGRQQTYLSSANGLHSELLMRLAYVELAIFLKCLDLKMDQSSKELAKEISKALDKDVTSMCHHPENGPMLLTWMLLQIQYTDAAENEEQLLRCRKMGKRAVDLNCFKFMHDLISNQMFKDDSMVSRIVRKTIYTLLTYLCDYFDGDGSCGQHPHIYELLCELLSWPTLAKEFCSHEEGGVRSLYDSLLEMFPLDFAHLSMIAAALTKAGMGSYVKQNLEALPILTDLHDENKFQLKSLGGDEYVLSHVVKPFPRIDFYIPEGTLATVLERREGCCVHFRVQVNYFDVLHHEINSLLTETMHYHGDYENSERVRRVNEGLKYLNAALKKTKSLQGISVEMVHPTEMCIDLLNKFKAVQKPPVQLMANCLNVCTALLPLADAEIFIRVINLSILPVISNDSLGDYKKYAHGACFDSLLVGFYLVDVEKKRESFEFLQAYLGFLRTYTKLQRRKYFQVEIPGLIFLLRDVFPHLHVWRFKSQLEKYTIYAEIMGFICDILDEFTTQEKDTKVPKEQILLRDICVYSMLNMENGMILLRFVALGNAYLQHCMEMESNWMLQQTHGLVLLVRLSMRILMQVLKLKSTIFESSELSSLEAMIYTQPKQRDTLRIIPVVTRYMSNIFDRWLPILSCRLLKRISLEFNMSLLACLDMEPDQIRMTFLQKLPDELESDSIKIAILELVESCIEKQPGVTEAFFKVNYNKEKRIFGKENDTQISDSIVTFMEDYLDAVSKDPQIVEQMLPSKVMNLYHMLWKQNMQLLVDALVQKSDFWDKLCQPLFGEYKKNVKAYTQLLNIMGLEIFANHHKPNSGLKKVVAKLFEEKYFEKWIDFVFDLPKTAVDKPHEFNPEEMPEWLCRLQAFKSFILILLKKQPSFTEIPRKQFKVLAQKCLNILVERADFVEDLRPLIILSELYLFIILSFKHAYTDSTEQHRHTLKQLNSLLAKVASCYTDLHVRAKEACLSLAIKCADLLSEELTEDSSLSMMFLHSVVSIICSELNNLENCVRVEAQCKKANEEVKNVSSNSLILCLNLLKTVAAIFHNDGFGNWDLPFITNKVFQRLLSCTGAIMQLHSKQQLSVELLDVLIVFAKGNCSAEFLHCDVGDYLWLKLLPPKELLEVNYSLQPKDTDWTVQKWWPIYARGIELVNILFQKHTYHFLKETLQFVGIHEEYLVDSLLLSKQSLEPSAMRLIKSCATLLSSLVMFEKQWRLEHSQSLFNLMRSVQILLSHAIAMFHQPKNLKILIAGRRSQLEIIRDSESAGLVDEAITAFNDLTEIIILCVKCLQAFSPNLVDLICEPEFSVFKWEPIFEICFGAPKLSENAVHLTFGTVLSIVGVYTKVLNLQNYGFHEVPLNVLPEASRGTGAACSSPSSNITKSPQSHHTSQRPFSKSLSVASVSSINCPPNELLSNLDGELCLVALEHILTLAASQSLLALKNPCLPTREKQLIKREISSELLSYHEFVRKKVLIDFREHNKIWHRRKHGQVLMQETDNDRDDRDSNMPSTSGAAASSQRTQIPEVQRRPPSSDLRVNVVRRLHLQQQQHQKTPGPTGSFEMSRIISPIGGASSKTQRQQQQPQPPAAASTPTLPRPPMRRPGHGEMLEDDYNKRVHMTDDAAIILEVQDEEEGIYFPPEEPKYSALSYIQFVEEDYLHFMSNLFFVICQND</sequence>
<evidence type="ECO:0000256" key="10">
    <source>
        <dbReference type="SAM" id="MobiDB-lite"/>
    </source>
</evidence>
<feature type="compositionally biased region" description="Polar residues" evidence="10">
    <location>
        <begin position="1608"/>
        <end position="1630"/>
    </location>
</feature>
<dbReference type="EnsemblMetazoa" id="SCAU012108-RA">
    <property type="protein sequence ID" value="SCAU012108-PA"/>
    <property type="gene ID" value="SCAU012108"/>
</dbReference>
<keyword evidence="6" id="KW-0906">Nuclear pore complex</keyword>
<feature type="domain" description="Nucleoporin Nup188 N-terminal subdomain III" evidence="12">
    <location>
        <begin position="521"/>
        <end position="941"/>
    </location>
</feature>
<dbReference type="VEuPathDB" id="VectorBase:SCAU012108"/>
<comment type="similarity">
    <text evidence="8">Belongs to the Nup188 family.</text>
</comment>
<dbReference type="GO" id="GO:0006606">
    <property type="term" value="P:protein import into nucleus"/>
    <property type="evidence" value="ECO:0007669"/>
    <property type="project" value="TreeGrafter"/>
</dbReference>
<evidence type="ECO:0000256" key="5">
    <source>
        <dbReference type="ARBA" id="ARBA00023010"/>
    </source>
</evidence>